<organism evidence="1 2">
    <name type="scientific">Candidatus Uhrbacteria bacterium RIFCSPLOWO2_01_FULL_53_9</name>
    <dbReference type="NCBI Taxonomy" id="1802403"/>
    <lineage>
        <taxon>Bacteria</taxon>
        <taxon>Candidatus Uhriibacteriota</taxon>
    </lineage>
</organism>
<proteinExistence type="predicted"/>
<reference evidence="1 2" key="1">
    <citation type="journal article" date="2016" name="Nat. Commun.">
        <title>Thousands of microbial genomes shed light on interconnected biogeochemical processes in an aquifer system.</title>
        <authorList>
            <person name="Anantharaman K."/>
            <person name="Brown C.T."/>
            <person name="Hug L.A."/>
            <person name="Sharon I."/>
            <person name="Castelle C.J."/>
            <person name="Probst A.J."/>
            <person name="Thomas B.C."/>
            <person name="Singh A."/>
            <person name="Wilkins M.J."/>
            <person name="Karaoz U."/>
            <person name="Brodie E.L."/>
            <person name="Williams K.H."/>
            <person name="Hubbard S.S."/>
            <person name="Banfield J.F."/>
        </authorList>
    </citation>
    <scope>NUCLEOTIDE SEQUENCE [LARGE SCALE GENOMIC DNA]</scope>
</reference>
<dbReference type="Proteomes" id="UP000176932">
    <property type="component" value="Unassembled WGS sequence"/>
</dbReference>
<name>A0A1F7UZ81_9BACT</name>
<evidence type="ECO:0000313" key="1">
    <source>
        <dbReference type="EMBL" id="OGL83037.1"/>
    </source>
</evidence>
<sequence>MGIALALLVMSVALMLSALLLVVCVGKVEAWLRDQYSGFYAGVGDPPQFDSFPRPDGLSRDDYVDVGVPDEVIGVHDEFTPHTGWDADATVFSGGGRHLRVVRRWNERSLRDVSADGLEAITPCVRAESLVSSAGVFGLCEGQEVDCDDDDIPPRGA</sequence>
<dbReference type="AlphaFoldDB" id="A0A1F7UZ81"/>
<protein>
    <submittedName>
        <fullName evidence="1">Uncharacterized protein</fullName>
    </submittedName>
</protein>
<evidence type="ECO:0000313" key="2">
    <source>
        <dbReference type="Proteomes" id="UP000176932"/>
    </source>
</evidence>
<accession>A0A1F7UZ81</accession>
<comment type="caution">
    <text evidence="1">The sequence shown here is derived from an EMBL/GenBank/DDBJ whole genome shotgun (WGS) entry which is preliminary data.</text>
</comment>
<dbReference type="EMBL" id="MGEL01000044">
    <property type="protein sequence ID" value="OGL83037.1"/>
    <property type="molecule type" value="Genomic_DNA"/>
</dbReference>
<gene>
    <name evidence="1" type="ORF">A3B32_02695</name>
</gene>